<dbReference type="Pfam" id="PF25792">
    <property type="entry name" value="BREX_BrxC_helical"/>
    <property type="match status" value="1"/>
</dbReference>
<feature type="compositionally biased region" description="Polar residues" evidence="1">
    <location>
        <begin position="1127"/>
        <end position="1140"/>
    </location>
</feature>
<name>A0A5K7WU26_9BACL</name>
<evidence type="ECO:0000259" key="2">
    <source>
        <dbReference type="Pfam" id="PF07693"/>
    </source>
</evidence>
<dbReference type="InterPro" id="IPR027417">
    <property type="entry name" value="P-loop_NTPase"/>
</dbReference>
<dbReference type="InterPro" id="IPR058036">
    <property type="entry name" value="BREX_BrxC_4th"/>
</dbReference>
<proteinExistence type="predicted"/>
<dbReference type="InterPro" id="IPR047679">
    <property type="entry name" value="BREX_BrxC"/>
</dbReference>
<organism evidence="6 7">
    <name type="scientific">Sporolactobacillus terrae</name>
    <dbReference type="NCBI Taxonomy" id="269673"/>
    <lineage>
        <taxon>Bacteria</taxon>
        <taxon>Bacillati</taxon>
        <taxon>Bacillota</taxon>
        <taxon>Bacilli</taxon>
        <taxon>Bacillales</taxon>
        <taxon>Sporolactobacillaceae</taxon>
        <taxon>Sporolactobacillus</taxon>
    </lineage>
</organism>
<dbReference type="Pfam" id="PF25796">
    <property type="entry name" value="BREX_BrxC_4th"/>
    <property type="match status" value="1"/>
</dbReference>
<feature type="domain" description="Probable ATP-binding protein BrxC 4th six-stranded beta-sheet" evidence="5">
    <location>
        <begin position="555"/>
        <end position="728"/>
    </location>
</feature>
<evidence type="ECO:0008006" key="8">
    <source>
        <dbReference type="Google" id="ProtNLM"/>
    </source>
</evidence>
<sequence length="1186" mass="137016">MKIRDMFKKQIDREIEGVVKIGQEDDERVSQELEEYVVTSELAEHFKHFFSAYKEGINHPTEKIGVWVSGFFGSGKSHFLKILSYLVENKQLHGRSVIDSFEGKIKDSTILAYIKKAAEVETDVILFDIDAKSETNMQTEKESIVNVLNKVFNEMQGFCGSLPWVADMERQMSIDGKYDQFKETFLRISGRIWEKSRDDYFYEADSIITALSTVTQMSEATARRWFEHAEQEYKISIDRFAQRVKDYIDRKGNNHHVVFFIDEVGQYIGDNSSAMLNLQTVVQELGRKCQGQAWVVVTSQEDIDSVVKVKGNDFSKIMGRFTKLGLSSAFVDEVIKKRILEKKAQAAMLLHEVYRKKESILKNLLTFSDKSAEMKKFTNANEFVAVYPFIPYQFNLLQHVFTGVREHGASGKHLSEGERSLLSSFQESAVHFSEDQGGLLVPFSSFYDSIKDMLDSGITHVVVHAARNQHLGQYDVDVLKLLFLIKYIKEVPADLENLATLMVSSMDDDKVELKKKIGASLQRLIKETLVQKNGEEYVFLTNDEQDVNREIKNMRIESSEIIQKLGEELFPSIYSNKKYRYSAQYNFSFNTIIDDRPIGSQSADIGLKIITPDFDAQNDLNDMQLKAASLRESNVILRMPPTTAYLEEMEEVLKIQAYLRLKSGISASQSIEEIKSRKTREITERKKRITVAIHEALRSADLYVNGELLPITDKKNAVDRINTAFHSLIISLYSKIDYVTEFTVNKNDLSALLQHREEQLTAFAGDKSNYLALQEVNSYVTRMTMRRQQLTIKNINDHFSEKPYGWLEMDRTALLIRLYLAQEIKLMLNSVYLQPEDENLIDAFMRRDLIDRVIVSKREKIAAPLLKNVKDLCQIIFDRSSIPTDEDGLMQTFKKLLIQDLQETDQILHLYREHPLYPGKEIMVSGQKTIRTLINIRDAGTFYKQAYQLKSDLEDYADRIKDVKGFFMNQRNKFDSAIHLLAVYEKNQSYITDPDFLQVEQQMAQIVHNVSPYSRIPKLQELCDTFRELFMTLIEKESQPIEELIDRDLQEVLDELSKDTRIRQAYASEFRQEFIRLKEQLANADSIIEVIAKQTESDRLKVRCMNRIMIKRQEREHQKTAHDSTGKSEPTVNVAAQQKQTKTISKHTIMRGTLTIASEADIDRFVHELRTKLEDALDKNTIIKLV</sequence>
<gene>
    <name evidence="6" type="ORF">St703_08860</name>
</gene>
<feature type="domain" description="Probable ATP-binding protein BrxC alpha-helical" evidence="4">
    <location>
        <begin position="866"/>
        <end position="988"/>
    </location>
</feature>
<protein>
    <recommendedName>
        <fullName evidence="8">BREX system P-loop protein BrxC</fullName>
    </recommendedName>
</protein>
<dbReference type="EMBL" id="AP021853">
    <property type="protein sequence ID" value="BBN98181.1"/>
    <property type="molecule type" value="Genomic_DNA"/>
</dbReference>
<reference evidence="6 7" key="1">
    <citation type="submission" date="2019-09" db="EMBL/GenBank/DDBJ databases">
        <title>Complete genome sequence of Sporolactobacillus terrae 70-3.</title>
        <authorList>
            <person name="Tanaka N."/>
            <person name="Shiwa Y."/>
            <person name="Fujita N."/>
            <person name="Tanasupawat S."/>
        </authorList>
    </citation>
    <scope>NUCLEOTIDE SEQUENCE [LARGE SCALE GENOMIC DNA]</scope>
    <source>
        <strain evidence="6 7">70-3</strain>
    </source>
</reference>
<dbReference type="InterPro" id="IPR058037">
    <property type="entry name" value="BREX_BrxC_helical"/>
</dbReference>
<dbReference type="Pfam" id="PF07693">
    <property type="entry name" value="KAP_NTPase"/>
    <property type="match status" value="1"/>
</dbReference>
<evidence type="ECO:0000259" key="5">
    <source>
        <dbReference type="Pfam" id="PF25796"/>
    </source>
</evidence>
<dbReference type="NCBIfam" id="NF033441">
    <property type="entry name" value="BREX_BrxC"/>
    <property type="match status" value="1"/>
</dbReference>
<feature type="region of interest" description="Disordered" evidence="1">
    <location>
        <begin position="1113"/>
        <end position="1140"/>
    </location>
</feature>
<dbReference type="RefSeq" id="WP_152080341.1">
    <property type="nucleotide sequence ID" value="NZ_AP021853.1"/>
</dbReference>
<feature type="domain" description="Probable ATP-binding protein BrxC winged helix-turn-helix" evidence="3">
    <location>
        <begin position="735"/>
        <end position="859"/>
    </location>
</feature>
<feature type="domain" description="KAP NTPase" evidence="2">
    <location>
        <begin position="47"/>
        <end position="278"/>
    </location>
</feature>
<dbReference type="AlphaFoldDB" id="A0A5K7WU26"/>
<dbReference type="Proteomes" id="UP000326951">
    <property type="component" value="Chromosome"/>
</dbReference>
<evidence type="ECO:0000313" key="7">
    <source>
        <dbReference type="Proteomes" id="UP000326951"/>
    </source>
</evidence>
<dbReference type="InterPro" id="IPR058038">
    <property type="entry name" value="BREX_BrxC_wHTH"/>
</dbReference>
<evidence type="ECO:0000259" key="4">
    <source>
        <dbReference type="Pfam" id="PF25792"/>
    </source>
</evidence>
<feature type="compositionally biased region" description="Basic and acidic residues" evidence="1">
    <location>
        <begin position="1113"/>
        <end position="1126"/>
    </location>
</feature>
<dbReference type="InterPro" id="IPR011646">
    <property type="entry name" value="KAP_P-loop"/>
</dbReference>
<evidence type="ECO:0000259" key="3">
    <source>
        <dbReference type="Pfam" id="PF25791"/>
    </source>
</evidence>
<accession>A0A5K7WU26</accession>
<dbReference type="Pfam" id="PF25791">
    <property type="entry name" value="WHD_BREX_BrxC"/>
    <property type="match status" value="1"/>
</dbReference>
<evidence type="ECO:0000256" key="1">
    <source>
        <dbReference type="SAM" id="MobiDB-lite"/>
    </source>
</evidence>
<evidence type="ECO:0000313" key="6">
    <source>
        <dbReference type="EMBL" id="BBN98181.1"/>
    </source>
</evidence>
<dbReference type="SUPFAM" id="SSF52540">
    <property type="entry name" value="P-loop containing nucleoside triphosphate hydrolases"/>
    <property type="match status" value="1"/>
</dbReference>